<protein>
    <submittedName>
        <fullName evidence="2">Uncharacterized protein</fullName>
    </submittedName>
</protein>
<dbReference type="Pfam" id="PF19827">
    <property type="entry name" value="DUF6308"/>
    <property type="match status" value="1"/>
</dbReference>
<dbReference type="EMBL" id="BONQ01000077">
    <property type="protein sequence ID" value="GIG46829.1"/>
    <property type="molecule type" value="Genomic_DNA"/>
</dbReference>
<dbReference type="InterPro" id="IPR046275">
    <property type="entry name" value="DUF6308"/>
</dbReference>
<gene>
    <name evidence="2" type="ORF">Dsi01nite_048700</name>
</gene>
<dbReference type="Proteomes" id="UP000660611">
    <property type="component" value="Unassembled WGS sequence"/>
</dbReference>
<organism evidence="2 3">
    <name type="scientific">Dactylosporangium siamense</name>
    <dbReference type="NCBI Taxonomy" id="685454"/>
    <lineage>
        <taxon>Bacteria</taxon>
        <taxon>Bacillati</taxon>
        <taxon>Actinomycetota</taxon>
        <taxon>Actinomycetes</taxon>
        <taxon>Micromonosporales</taxon>
        <taxon>Micromonosporaceae</taxon>
        <taxon>Dactylosporangium</taxon>
    </lineage>
</organism>
<dbReference type="AlphaFoldDB" id="A0A919PMS4"/>
<evidence type="ECO:0000313" key="3">
    <source>
        <dbReference type="Proteomes" id="UP000660611"/>
    </source>
</evidence>
<feature type="region of interest" description="Disordered" evidence="1">
    <location>
        <begin position="215"/>
        <end position="234"/>
    </location>
</feature>
<proteinExistence type="predicted"/>
<keyword evidence="3" id="KW-1185">Reference proteome</keyword>
<sequence length="234" mass="25111">MGIGLTTMLRVLDDPRSVPDLRKYFGVGLPLGGMSPFTGGRFELLAGGGDRAASCDVITADDLIAVEMLSVQVPPRIALDLLEGNLGNEVARALHEIPLDAALGIGDADKRVADGSPADTAWRLLTNCDGIGWVTAGKLLARKRPKLIPVYDDVVRCAYGAPTKFWHWLDAKLRERDGVLAQRLAELRGEAGLPREISALRILDVTFWMRHRDQHSRGKGCPGLSDSPPAGGGA</sequence>
<reference evidence="2" key="1">
    <citation type="submission" date="2021-01" db="EMBL/GenBank/DDBJ databases">
        <title>Whole genome shotgun sequence of Dactylosporangium siamense NBRC 106093.</title>
        <authorList>
            <person name="Komaki H."/>
            <person name="Tamura T."/>
        </authorList>
    </citation>
    <scope>NUCLEOTIDE SEQUENCE</scope>
    <source>
        <strain evidence="2">NBRC 106093</strain>
    </source>
</reference>
<evidence type="ECO:0000256" key="1">
    <source>
        <dbReference type="SAM" id="MobiDB-lite"/>
    </source>
</evidence>
<evidence type="ECO:0000313" key="2">
    <source>
        <dbReference type="EMBL" id="GIG46829.1"/>
    </source>
</evidence>
<accession>A0A919PMS4</accession>
<comment type="caution">
    <text evidence="2">The sequence shown here is derived from an EMBL/GenBank/DDBJ whole genome shotgun (WGS) entry which is preliminary data.</text>
</comment>
<name>A0A919PMS4_9ACTN</name>